<dbReference type="OrthoDB" id="239865at2759"/>
<evidence type="ECO:0000313" key="3">
    <source>
        <dbReference type="Proteomes" id="UP000076738"/>
    </source>
</evidence>
<dbReference type="Proteomes" id="UP000076738">
    <property type="component" value="Unassembled WGS sequence"/>
</dbReference>
<dbReference type="PANTHER" id="PTHR13211:SF0">
    <property type="entry name" value="TELOMERASE CAJAL BODY PROTEIN 1"/>
    <property type="match status" value="1"/>
</dbReference>
<dbReference type="InterPro" id="IPR036322">
    <property type="entry name" value="WD40_repeat_dom_sf"/>
</dbReference>
<protein>
    <submittedName>
        <fullName evidence="2">WD40 repeat-like protein</fullName>
    </submittedName>
</protein>
<reference evidence="2 3" key="1">
    <citation type="journal article" date="2016" name="Mol. Biol. Evol.">
        <title>Comparative Genomics of Early-Diverging Mushroom-Forming Fungi Provides Insights into the Origins of Lignocellulose Decay Capabilities.</title>
        <authorList>
            <person name="Nagy L.G."/>
            <person name="Riley R."/>
            <person name="Tritt A."/>
            <person name="Adam C."/>
            <person name="Daum C."/>
            <person name="Floudas D."/>
            <person name="Sun H."/>
            <person name="Yadav J.S."/>
            <person name="Pangilinan J."/>
            <person name="Larsson K.H."/>
            <person name="Matsuura K."/>
            <person name="Barry K."/>
            <person name="Labutti K."/>
            <person name="Kuo R."/>
            <person name="Ohm R.A."/>
            <person name="Bhattacharya S.S."/>
            <person name="Shirouzu T."/>
            <person name="Yoshinaga Y."/>
            <person name="Martin F.M."/>
            <person name="Grigoriev I.V."/>
            <person name="Hibbett D.S."/>
        </authorList>
    </citation>
    <scope>NUCLEOTIDE SEQUENCE [LARGE SCALE GENOMIC DNA]</scope>
    <source>
        <strain evidence="2 3">TUFC12733</strain>
    </source>
</reference>
<dbReference type="InterPro" id="IPR001680">
    <property type="entry name" value="WD40_rpt"/>
</dbReference>
<feature type="compositionally biased region" description="Acidic residues" evidence="1">
    <location>
        <begin position="423"/>
        <end position="436"/>
    </location>
</feature>
<proteinExistence type="predicted"/>
<feature type="compositionally biased region" description="Low complexity" evidence="1">
    <location>
        <begin position="291"/>
        <end position="300"/>
    </location>
</feature>
<evidence type="ECO:0000256" key="1">
    <source>
        <dbReference type="SAM" id="MobiDB-lite"/>
    </source>
</evidence>
<feature type="region of interest" description="Disordered" evidence="1">
    <location>
        <begin position="340"/>
        <end position="367"/>
    </location>
</feature>
<dbReference type="STRING" id="1330018.A0A167HMW5"/>
<dbReference type="Gene3D" id="2.130.10.10">
    <property type="entry name" value="YVTN repeat-like/Quinoprotein amine dehydrogenase"/>
    <property type="match status" value="1"/>
</dbReference>
<evidence type="ECO:0000313" key="2">
    <source>
        <dbReference type="EMBL" id="KZO91798.1"/>
    </source>
</evidence>
<dbReference type="PANTHER" id="PTHR13211">
    <property type="entry name" value="TELOMERASE CAJAL BODY PROTEIN 1"/>
    <property type="match status" value="1"/>
</dbReference>
<name>A0A167HMW5_CALVF</name>
<dbReference type="SMART" id="SM00320">
    <property type="entry name" value="WD40"/>
    <property type="match status" value="3"/>
</dbReference>
<gene>
    <name evidence="2" type="ORF">CALVIDRAFT_541542</name>
</gene>
<sequence>MASDITAEQDYSPASVQAYDPTLPPKLLTTVHCPSSPSFPGNFFRSAHWCPDGSSLLTLSEDHVLRLYPFAPEADYSLSHLPLSPPLAFPSPAPVTSHLWHPFATPSSPAYSFLLAARGQPIHLLSASTGARLASYRIIDHREQFISPLSLAFEPSSLGTRFWAGHSSALESFDLSRPGPGTRFPLAGTRKSRSGQRGLISALAFSPTDADTLACGSYSNTVALYSLSDPREAQAMLSVPGGVTQLTWSPEGGKLMAGFRGKAQGEVWVWDVRMFAEGRHWTLRAPPPPSSSAAAAHPHSGTGTGTQQRLLHSLSPSGRYLLLPTPSGYVHTFDLSLSLSQPSNPYPDPADPADPAEPEPVGGWQAHGDAVGSVQFFPAEGWGLGVTVGGGRHYPDDEEEMPGGEESLGEEGDATGLGGEHAAEEDSSEDSEDSSEASDSHSKSSSTSRSIQILPTPKRPYAQVVRQSRPRPRDSTLKLWKFPEVAAGSG</sequence>
<dbReference type="InterPro" id="IPR051150">
    <property type="entry name" value="SWT21/TCAB1_mRNA_Telomere"/>
</dbReference>
<organism evidence="2 3">
    <name type="scientific">Calocera viscosa (strain TUFC12733)</name>
    <dbReference type="NCBI Taxonomy" id="1330018"/>
    <lineage>
        <taxon>Eukaryota</taxon>
        <taxon>Fungi</taxon>
        <taxon>Dikarya</taxon>
        <taxon>Basidiomycota</taxon>
        <taxon>Agaricomycotina</taxon>
        <taxon>Dacrymycetes</taxon>
        <taxon>Dacrymycetales</taxon>
        <taxon>Dacrymycetaceae</taxon>
        <taxon>Calocera</taxon>
    </lineage>
</organism>
<feature type="compositionally biased region" description="Acidic residues" evidence="1">
    <location>
        <begin position="396"/>
        <end position="413"/>
    </location>
</feature>
<dbReference type="SUPFAM" id="SSF50978">
    <property type="entry name" value="WD40 repeat-like"/>
    <property type="match status" value="1"/>
</dbReference>
<dbReference type="EMBL" id="KV417318">
    <property type="protein sequence ID" value="KZO91798.1"/>
    <property type="molecule type" value="Genomic_DNA"/>
</dbReference>
<accession>A0A167HMW5</accession>
<dbReference type="InterPro" id="IPR015943">
    <property type="entry name" value="WD40/YVTN_repeat-like_dom_sf"/>
</dbReference>
<feature type="region of interest" description="Disordered" evidence="1">
    <location>
        <begin position="388"/>
        <end position="490"/>
    </location>
</feature>
<keyword evidence="3" id="KW-1185">Reference proteome</keyword>
<dbReference type="AlphaFoldDB" id="A0A167HMW5"/>
<feature type="region of interest" description="Disordered" evidence="1">
    <location>
        <begin position="281"/>
        <end position="309"/>
    </location>
</feature>